<keyword evidence="1" id="KW-0472">Membrane</keyword>
<organism evidence="2 4">
    <name type="scientific">Bacteroides acidifaciens</name>
    <dbReference type="NCBI Taxonomy" id="85831"/>
    <lineage>
        <taxon>Bacteria</taxon>
        <taxon>Pseudomonadati</taxon>
        <taxon>Bacteroidota</taxon>
        <taxon>Bacteroidia</taxon>
        <taxon>Bacteroidales</taxon>
        <taxon>Bacteroidaceae</taxon>
        <taxon>Bacteroides</taxon>
    </lineage>
</organism>
<dbReference type="RefSeq" id="WP_121767534.1">
    <property type="nucleotide sequence ID" value="NZ_CAJTBC010000058.1"/>
</dbReference>
<evidence type="ECO:0000313" key="3">
    <source>
        <dbReference type="EMBL" id="TGX96868.1"/>
    </source>
</evidence>
<dbReference type="AlphaFoldDB" id="A0A3L7YY77"/>
<name>A0A3L7YY77_9BACE</name>
<reference evidence="3 5" key="2">
    <citation type="submission" date="2019-04" db="EMBL/GenBank/DDBJ databases">
        <title>Microbes associate with the intestines of laboratory mice.</title>
        <authorList>
            <person name="Navarre W."/>
            <person name="Wong E."/>
            <person name="Huang K."/>
            <person name="Tropini C."/>
            <person name="Ng K."/>
            <person name="Yu B."/>
        </authorList>
    </citation>
    <scope>NUCLEOTIDE SEQUENCE [LARGE SCALE GENOMIC DNA]</scope>
    <source>
        <strain evidence="3 5">NM70_E10</strain>
    </source>
</reference>
<feature type="transmembrane region" description="Helical" evidence="1">
    <location>
        <begin position="187"/>
        <end position="215"/>
    </location>
</feature>
<dbReference type="InterPro" id="IPR036388">
    <property type="entry name" value="WH-like_DNA-bd_sf"/>
</dbReference>
<dbReference type="Proteomes" id="UP000267159">
    <property type="component" value="Unassembled WGS sequence"/>
</dbReference>
<dbReference type="InterPro" id="IPR016032">
    <property type="entry name" value="Sig_transdc_resp-reg_C-effctor"/>
</dbReference>
<protein>
    <submittedName>
        <fullName evidence="2">Helix-turn-helix domain-containing protein</fullName>
    </submittedName>
</protein>
<keyword evidence="1" id="KW-1133">Transmembrane helix</keyword>
<dbReference type="GO" id="GO:0003677">
    <property type="term" value="F:DNA binding"/>
    <property type="evidence" value="ECO:0007669"/>
    <property type="project" value="InterPro"/>
</dbReference>
<dbReference type="STRING" id="1235814.GCA_000613385_00062"/>
<dbReference type="Gene3D" id="1.10.10.10">
    <property type="entry name" value="Winged helix-like DNA-binding domain superfamily/Winged helix DNA-binding domain"/>
    <property type="match status" value="1"/>
</dbReference>
<reference evidence="2 4" key="1">
    <citation type="submission" date="2018-09" db="EMBL/GenBank/DDBJ databases">
        <title>Murine metabolic-syndrome-specific gut microbial biobank.</title>
        <authorList>
            <person name="Liu C."/>
        </authorList>
    </citation>
    <scope>NUCLEOTIDE SEQUENCE [LARGE SCALE GENOMIC DNA]</scope>
    <source>
        <strain evidence="2 4">0.1X-D8-26</strain>
    </source>
</reference>
<dbReference type="SUPFAM" id="SSF46894">
    <property type="entry name" value="C-terminal effector domain of the bipartite response regulators"/>
    <property type="match status" value="1"/>
</dbReference>
<keyword evidence="1" id="KW-0812">Transmembrane</keyword>
<comment type="caution">
    <text evidence="2">The sequence shown here is derived from an EMBL/GenBank/DDBJ whole genome shotgun (WGS) entry which is preliminary data.</text>
</comment>
<gene>
    <name evidence="2" type="ORF">D7Y07_20630</name>
    <name evidence="3" type="ORF">E5356_18870</name>
</gene>
<evidence type="ECO:0000313" key="5">
    <source>
        <dbReference type="Proteomes" id="UP000305751"/>
    </source>
</evidence>
<keyword evidence="5" id="KW-1185">Reference proteome</keyword>
<dbReference type="Proteomes" id="UP000305751">
    <property type="component" value="Unassembled WGS sequence"/>
</dbReference>
<proteinExistence type="predicted"/>
<feature type="transmembrane region" description="Helical" evidence="1">
    <location>
        <begin position="7"/>
        <end position="29"/>
    </location>
</feature>
<dbReference type="PROSITE" id="PS51257">
    <property type="entry name" value="PROKAR_LIPOPROTEIN"/>
    <property type="match status" value="1"/>
</dbReference>
<evidence type="ECO:0000313" key="2">
    <source>
        <dbReference type="EMBL" id="RLT78197.1"/>
    </source>
</evidence>
<evidence type="ECO:0000256" key="1">
    <source>
        <dbReference type="SAM" id="Phobius"/>
    </source>
</evidence>
<dbReference type="GO" id="GO:0006355">
    <property type="term" value="P:regulation of DNA-templated transcription"/>
    <property type="evidence" value="ECO:0007669"/>
    <property type="project" value="InterPro"/>
</dbReference>
<accession>A0A3L7YY77</accession>
<evidence type="ECO:0000313" key="4">
    <source>
        <dbReference type="Proteomes" id="UP000267159"/>
    </source>
</evidence>
<sequence length="347" mass="40734">MMRTYNIILLFIATCISGVVFFFACKYTYESKLSVFKQKAKSTFIEAVDQEVKRRNVEGPLVSYFEPKYVAADVPDSVCIRDSLGIHEYPLDRNKHYMNITSNRDLRALHSYTFGKHPIIADSLNIIWREYLLEAHLPVESALSVSVTDEKGKVKSCNKTQCEWCNFSNIVFTVYIGYACEIEVKGYIYYSIWSIIHFELLLYLLLCIFIVYGMYKTWILVRKKLVLMQQKNTIEVLKIVKEVDSTPVRSYMLKEDMIFYAEKKTIELRGIKTRLSPQANELLELFLNNKEKHYILKDDEIMSKLWPNRKERVENVHKAVGRLRNILHKLDSDIDIKRGVETYQLIL</sequence>
<dbReference type="EMBL" id="RAZM01000162">
    <property type="protein sequence ID" value="RLT78197.1"/>
    <property type="molecule type" value="Genomic_DNA"/>
</dbReference>
<dbReference type="EMBL" id="SRZA01000102">
    <property type="protein sequence ID" value="TGX96868.1"/>
    <property type="molecule type" value="Genomic_DNA"/>
</dbReference>